<name>A0A1Q6FAS1_9BACT</name>
<dbReference type="STRING" id="28117.BHV66_03175"/>
<evidence type="ECO:0000313" key="1">
    <source>
        <dbReference type="EMBL" id="OKY95967.1"/>
    </source>
</evidence>
<dbReference type="PANTHER" id="PTHR12526:SF630">
    <property type="entry name" value="GLYCOSYLTRANSFERASE"/>
    <property type="match status" value="1"/>
</dbReference>
<organism evidence="1 2">
    <name type="scientific">Alistipes putredinis</name>
    <dbReference type="NCBI Taxonomy" id="28117"/>
    <lineage>
        <taxon>Bacteria</taxon>
        <taxon>Pseudomonadati</taxon>
        <taxon>Bacteroidota</taxon>
        <taxon>Bacteroidia</taxon>
        <taxon>Bacteroidales</taxon>
        <taxon>Rikenellaceae</taxon>
        <taxon>Alistipes</taxon>
    </lineage>
</organism>
<evidence type="ECO:0000313" key="2">
    <source>
        <dbReference type="Proteomes" id="UP000187417"/>
    </source>
</evidence>
<dbReference type="AlphaFoldDB" id="A0A1Q6FAS1"/>
<proteinExistence type="predicted"/>
<sequence>MAETLKNQYRIPNAVYVPNAKPYYAITPATCAPAASVLQFVFLSRLHPDKGIDLILRCAERLDREGFGNKFRIDFYGKPATSDYEQEFRKRIETLENVSYSGVLNLKEEAGYRTLCRYDMMLFPTYWYGEGFPGIVIDAYIAGVPLIASDWNMNTEVITEKTGVIIPPKDEEALYVAMKNCILGRYDLSAMKRNCLNEAKKYDNKKILSRHFLQEVGLLD</sequence>
<reference evidence="1 2" key="1">
    <citation type="journal article" date="2016" name="Nat. Biotechnol.">
        <title>Measurement of bacterial replication rates in microbial communities.</title>
        <authorList>
            <person name="Brown C.T."/>
            <person name="Olm M.R."/>
            <person name="Thomas B.C."/>
            <person name="Banfield J.F."/>
        </authorList>
    </citation>
    <scope>NUCLEOTIDE SEQUENCE [LARGE SCALE GENOMIC DNA]</scope>
    <source>
        <strain evidence="1">CAG:67_53_122</strain>
    </source>
</reference>
<protein>
    <recommendedName>
        <fullName evidence="3">Glycosyl transferase family 1 domain-containing protein</fullName>
    </recommendedName>
</protein>
<dbReference type="Proteomes" id="UP000187417">
    <property type="component" value="Unassembled WGS sequence"/>
</dbReference>
<dbReference type="SUPFAM" id="SSF53756">
    <property type="entry name" value="UDP-Glycosyltransferase/glycogen phosphorylase"/>
    <property type="match status" value="1"/>
</dbReference>
<gene>
    <name evidence="1" type="ORF">BHV66_03175</name>
</gene>
<dbReference type="PANTHER" id="PTHR12526">
    <property type="entry name" value="GLYCOSYLTRANSFERASE"/>
    <property type="match status" value="1"/>
</dbReference>
<dbReference type="Pfam" id="PF13692">
    <property type="entry name" value="Glyco_trans_1_4"/>
    <property type="match status" value="1"/>
</dbReference>
<dbReference type="EMBL" id="MNQH01000003">
    <property type="protein sequence ID" value="OKY95967.1"/>
    <property type="molecule type" value="Genomic_DNA"/>
</dbReference>
<accession>A0A1Q6FAS1</accession>
<dbReference type="Gene3D" id="3.40.50.2000">
    <property type="entry name" value="Glycogen Phosphorylase B"/>
    <property type="match status" value="1"/>
</dbReference>
<evidence type="ECO:0008006" key="3">
    <source>
        <dbReference type="Google" id="ProtNLM"/>
    </source>
</evidence>
<comment type="caution">
    <text evidence="1">The sequence shown here is derived from an EMBL/GenBank/DDBJ whole genome shotgun (WGS) entry which is preliminary data.</text>
</comment>